<accession>A0A7W7QSN6</accession>
<sequence>MNDFDFYVGTWDVANRRLLERGVGGDEWEEFPGRSVAHSVFGGRGNFDEITFPTKGFDGATLRLYDAARDEWSLYWINSERGLDPVPVVGRFADGIGVFEADDTDDGRPIRVRFTWSEITQDSCHWEQAFSYDDGKSWETNWIMRSTRVTPR</sequence>
<organism evidence="1 2">
    <name type="scientific">Streptosporangium saharense</name>
    <dbReference type="NCBI Taxonomy" id="1706840"/>
    <lineage>
        <taxon>Bacteria</taxon>
        <taxon>Bacillati</taxon>
        <taxon>Actinomycetota</taxon>
        <taxon>Actinomycetes</taxon>
        <taxon>Streptosporangiales</taxon>
        <taxon>Streptosporangiaceae</taxon>
        <taxon>Streptosporangium</taxon>
    </lineage>
</organism>
<evidence type="ECO:0000313" key="1">
    <source>
        <dbReference type="EMBL" id="MBB4919067.1"/>
    </source>
</evidence>
<evidence type="ECO:0008006" key="3">
    <source>
        <dbReference type="Google" id="ProtNLM"/>
    </source>
</evidence>
<protein>
    <recommendedName>
        <fullName evidence="3">DUF1579 domain-containing protein</fullName>
    </recommendedName>
</protein>
<name>A0A7W7QSN6_9ACTN</name>
<dbReference type="EMBL" id="JACHJP010000008">
    <property type="protein sequence ID" value="MBB4919067.1"/>
    <property type="molecule type" value="Genomic_DNA"/>
</dbReference>
<comment type="caution">
    <text evidence="1">The sequence shown here is derived from an EMBL/GenBank/DDBJ whole genome shotgun (WGS) entry which is preliminary data.</text>
</comment>
<keyword evidence="2" id="KW-1185">Reference proteome</keyword>
<evidence type="ECO:0000313" key="2">
    <source>
        <dbReference type="Proteomes" id="UP000552644"/>
    </source>
</evidence>
<dbReference type="RefSeq" id="WP_184720904.1">
    <property type="nucleotide sequence ID" value="NZ_JACHJP010000008.1"/>
</dbReference>
<gene>
    <name evidence="1" type="ORF">FHS44_006203</name>
</gene>
<reference evidence="1 2" key="1">
    <citation type="submission" date="2020-08" db="EMBL/GenBank/DDBJ databases">
        <title>Genomic Encyclopedia of Type Strains, Phase III (KMG-III): the genomes of soil and plant-associated and newly described type strains.</title>
        <authorList>
            <person name="Whitman W."/>
        </authorList>
    </citation>
    <scope>NUCLEOTIDE SEQUENCE [LARGE SCALE GENOMIC DNA]</scope>
    <source>
        <strain evidence="1 2">CECT 8840</strain>
    </source>
</reference>
<proteinExistence type="predicted"/>
<dbReference type="Proteomes" id="UP000552644">
    <property type="component" value="Unassembled WGS sequence"/>
</dbReference>
<dbReference type="AlphaFoldDB" id="A0A7W7QSN6"/>